<evidence type="ECO:0000313" key="12">
    <source>
        <dbReference type="Proteomes" id="UP000054703"/>
    </source>
</evidence>
<dbReference type="OrthoDB" id="9784450at2"/>
<evidence type="ECO:0000256" key="7">
    <source>
        <dbReference type="ARBA" id="ARBA00023136"/>
    </source>
</evidence>
<dbReference type="EMBL" id="LNYU01000050">
    <property type="protein sequence ID" value="KTD60328.1"/>
    <property type="molecule type" value="Genomic_DNA"/>
</dbReference>
<evidence type="ECO:0000256" key="5">
    <source>
        <dbReference type="ARBA" id="ARBA00022741"/>
    </source>
</evidence>
<dbReference type="PROSITE" id="PS00211">
    <property type="entry name" value="ABC_TRANSPORTER_1"/>
    <property type="match status" value="2"/>
</dbReference>
<evidence type="ECO:0000256" key="2">
    <source>
        <dbReference type="ARBA" id="ARBA00005417"/>
    </source>
</evidence>
<dbReference type="InterPro" id="IPR027417">
    <property type="entry name" value="P-loop_NTPase"/>
</dbReference>
<evidence type="ECO:0000259" key="10">
    <source>
        <dbReference type="PROSITE" id="PS50893"/>
    </source>
</evidence>
<feature type="domain" description="ABC transporter" evidence="10">
    <location>
        <begin position="358"/>
        <end position="597"/>
    </location>
</feature>
<dbReference type="InterPro" id="IPR003593">
    <property type="entry name" value="AAA+_ATPase"/>
</dbReference>
<gene>
    <name evidence="11" type="primary">gsiA</name>
    <name evidence="11" type="ORF">Lsan_2106</name>
</gene>
<sequence length="604" mass="67676">MQKKSVEIHQLSVAFQDHRKIVSALDQLNFNLHPGETLVLLGESGCGKSLTSLALMRLLPKSGIYGIDSQIRVDGQDILDLSEHMMRQLRGRKIAMIFQEPMTALNPVMTIGEQLAEVLIKYHSLTSQELEKSLLALLDEVEMPLPHVKIHQYPHQLSGGQKQRVVIAMALACKPDILIADEPTTALDVTVQAQILDLLKKIQSTRKMSMLLITHDLGVVKAMATHVSVMYAGQIVAQSPIGAFFSRQKQHPYVQQLLDSVPSFAKRQERLSVISGCVPALDEMPSGCRFHPRCIYAFPRCQLEEPQLQDMRGQLVRCHLYPDLSELPPLEKNKIAWNRTNGETNSVLHVTDLSIAFVQKKGIFSRHKVLLKAVDGLSFRLQQGKTLALVGESGCGKTTTSRALLRLLPVVGGEIHYKDQNVLNLRGRALREYRKKVQIIFQDPFSSMNPRMTVGEILAEGMHAQGMTHSFIRKKQRELLSHVNLPSTSLQRYPHQFSGGQRQRICIARALATEPDILICDEPTSALDVSVQAQILNLLKELQQETRISYLFITHNMGVVSYIADEVLVMKDGVGIEFGTCETILQQPKEAYTRQLLNAVLDVF</sequence>
<dbReference type="InterPro" id="IPR050388">
    <property type="entry name" value="ABC_Ni/Peptide_Import"/>
</dbReference>
<dbReference type="GO" id="GO:0005886">
    <property type="term" value="C:plasma membrane"/>
    <property type="evidence" value="ECO:0007669"/>
    <property type="project" value="UniProtKB-SubCell"/>
</dbReference>
<comment type="caution">
    <text evidence="11">The sequence shown here is derived from an EMBL/GenBank/DDBJ whole genome shotgun (WGS) entry which is preliminary data.</text>
</comment>
<dbReference type="NCBIfam" id="NF007739">
    <property type="entry name" value="PRK10419.1"/>
    <property type="match status" value="2"/>
</dbReference>
<dbReference type="PANTHER" id="PTHR43297">
    <property type="entry name" value="OLIGOPEPTIDE TRANSPORT ATP-BINDING PROTEIN APPD"/>
    <property type="match status" value="1"/>
</dbReference>
<comment type="subcellular location">
    <subcellularLocation>
        <location evidence="1">Cell inner membrane</location>
        <topology evidence="1">Peripheral membrane protein</topology>
    </subcellularLocation>
</comment>
<dbReference type="SMART" id="SM00382">
    <property type="entry name" value="AAA"/>
    <property type="match status" value="2"/>
</dbReference>
<dbReference type="NCBIfam" id="NF008453">
    <property type="entry name" value="PRK11308.1"/>
    <property type="match status" value="2"/>
</dbReference>
<evidence type="ECO:0000256" key="9">
    <source>
        <dbReference type="ARBA" id="ARBA00047356"/>
    </source>
</evidence>
<dbReference type="Pfam" id="PF00005">
    <property type="entry name" value="ABC_tran"/>
    <property type="match status" value="2"/>
</dbReference>
<proteinExistence type="inferred from homology"/>
<comment type="similarity">
    <text evidence="2">Belongs to the ABC transporter superfamily.</text>
</comment>
<dbReference type="GO" id="GO:0055085">
    <property type="term" value="P:transmembrane transport"/>
    <property type="evidence" value="ECO:0007669"/>
    <property type="project" value="UniProtKB-ARBA"/>
</dbReference>
<dbReference type="NCBIfam" id="TIGR01727">
    <property type="entry name" value="oligo_HPY"/>
    <property type="match status" value="1"/>
</dbReference>
<comment type="catalytic activity">
    <reaction evidence="9">
        <text>a dipeptide(out) + ATP + H2O = a dipeptide(in) + ADP + phosphate + H(+)</text>
        <dbReference type="Rhea" id="RHEA:23120"/>
        <dbReference type="ChEBI" id="CHEBI:15377"/>
        <dbReference type="ChEBI" id="CHEBI:15378"/>
        <dbReference type="ChEBI" id="CHEBI:30616"/>
        <dbReference type="ChEBI" id="CHEBI:43474"/>
        <dbReference type="ChEBI" id="CHEBI:90799"/>
        <dbReference type="ChEBI" id="CHEBI:456216"/>
        <dbReference type="EC" id="7.4.2.9"/>
    </reaction>
</comment>
<dbReference type="Pfam" id="PF08352">
    <property type="entry name" value="oligo_HPY"/>
    <property type="match status" value="2"/>
</dbReference>
<dbReference type="AlphaFoldDB" id="A0A0W0YTX1"/>
<dbReference type="CDD" id="cd03257">
    <property type="entry name" value="ABC_NikE_OppD_transporters"/>
    <property type="match status" value="2"/>
</dbReference>
<evidence type="ECO:0000256" key="3">
    <source>
        <dbReference type="ARBA" id="ARBA00022448"/>
    </source>
</evidence>
<keyword evidence="12" id="KW-1185">Reference proteome</keyword>
<evidence type="ECO:0000256" key="1">
    <source>
        <dbReference type="ARBA" id="ARBA00004417"/>
    </source>
</evidence>
<keyword evidence="6 11" id="KW-0067">ATP-binding</keyword>
<keyword evidence="7" id="KW-0472">Membrane</keyword>
<dbReference type="GO" id="GO:0005524">
    <property type="term" value="F:ATP binding"/>
    <property type="evidence" value="ECO:0007669"/>
    <property type="project" value="UniProtKB-KW"/>
</dbReference>
<dbReference type="GO" id="GO:0016887">
    <property type="term" value="F:ATP hydrolysis activity"/>
    <property type="evidence" value="ECO:0007669"/>
    <property type="project" value="InterPro"/>
</dbReference>
<organism evidence="11 12">
    <name type="scientific">Legionella santicrucis</name>
    <dbReference type="NCBI Taxonomy" id="45074"/>
    <lineage>
        <taxon>Bacteria</taxon>
        <taxon>Pseudomonadati</taxon>
        <taxon>Pseudomonadota</taxon>
        <taxon>Gammaproteobacteria</taxon>
        <taxon>Legionellales</taxon>
        <taxon>Legionellaceae</taxon>
        <taxon>Legionella</taxon>
    </lineage>
</organism>
<evidence type="ECO:0000313" key="11">
    <source>
        <dbReference type="EMBL" id="KTD60328.1"/>
    </source>
</evidence>
<dbReference type="GO" id="GO:0015833">
    <property type="term" value="P:peptide transport"/>
    <property type="evidence" value="ECO:0007669"/>
    <property type="project" value="InterPro"/>
</dbReference>
<evidence type="ECO:0000256" key="8">
    <source>
        <dbReference type="ARBA" id="ARBA00038852"/>
    </source>
</evidence>
<dbReference type="Proteomes" id="UP000054703">
    <property type="component" value="Unassembled WGS sequence"/>
</dbReference>
<dbReference type="FunFam" id="3.40.50.300:FF:000016">
    <property type="entry name" value="Oligopeptide ABC transporter ATP-binding component"/>
    <property type="match status" value="2"/>
</dbReference>
<dbReference type="Gene3D" id="3.40.50.300">
    <property type="entry name" value="P-loop containing nucleotide triphosphate hydrolases"/>
    <property type="match status" value="2"/>
</dbReference>
<dbReference type="STRING" id="45074.Lsan_2106"/>
<dbReference type="RefSeq" id="WP_058514365.1">
    <property type="nucleotide sequence ID" value="NZ_CAAAIH010000014.1"/>
</dbReference>
<feature type="domain" description="ABC transporter" evidence="10">
    <location>
        <begin position="8"/>
        <end position="257"/>
    </location>
</feature>
<dbReference type="SUPFAM" id="SSF52540">
    <property type="entry name" value="P-loop containing nucleoside triphosphate hydrolases"/>
    <property type="match status" value="2"/>
</dbReference>
<protein>
    <recommendedName>
        <fullName evidence="8">ABC-type dipeptide transporter</fullName>
        <ecNumber evidence="8">7.4.2.9</ecNumber>
    </recommendedName>
</protein>
<dbReference type="InterPro" id="IPR013563">
    <property type="entry name" value="Oligopep_ABC_C"/>
</dbReference>
<dbReference type="PROSITE" id="PS50893">
    <property type="entry name" value="ABC_TRANSPORTER_2"/>
    <property type="match status" value="2"/>
</dbReference>
<keyword evidence="3" id="KW-0813">Transport</keyword>
<keyword evidence="4" id="KW-1003">Cell membrane</keyword>
<dbReference type="PATRIC" id="fig|45074.5.peg.2248"/>
<evidence type="ECO:0000256" key="4">
    <source>
        <dbReference type="ARBA" id="ARBA00022475"/>
    </source>
</evidence>
<accession>A0A0W0YTX1</accession>
<dbReference type="InterPro" id="IPR017871">
    <property type="entry name" value="ABC_transporter-like_CS"/>
</dbReference>
<dbReference type="InterPro" id="IPR003439">
    <property type="entry name" value="ABC_transporter-like_ATP-bd"/>
</dbReference>
<keyword evidence="5" id="KW-0547">Nucleotide-binding</keyword>
<name>A0A0W0YTX1_9GAMM</name>
<evidence type="ECO:0000256" key="6">
    <source>
        <dbReference type="ARBA" id="ARBA00022840"/>
    </source>
</evidence>
<reference evidence="11 12" key="1">
    <citation type="submission" date="2015-11" db="EMBL/GenBank/DDBJ databases">
        <title>Genomic analysis of 38 Legionella species identifies large and diverse effector repertoires.</title>
        <authorList>
            <person name="Burstein D."/>
            <person name="Amaro F."/>
            <person name="Zusman T."/>
            <person name="Lifshitz Z."/>
            <person name="Cohen O."/>
            <person name="Gilbert J.A."/>
            <person name="Pupko T."/>
            <person name="Shuman H.A."/>
            <person name="Segal G."/>
        </authorList>
    </citation>
    <scope>NUCLEOTIDE SEQUENCE [LARGE SCALE GENOMIC DNA]</scope>
    <source>
        <strain evidence="11 12">SC-63-C7</strain>
    </source>
</reference>
<dbReference type="EC" id="7.4.2.9" evidence="8"/>
<dbReference type="PANTHER" id="PTHR43297:SF2">
    <property type="entry name" value="DIPEPTIDE TRANSPORT ATP-BINDING PROTEIN DPPD"/>
    <property type="match status" value="1"/>
</dbReference>